<organism evidence="2 3">
    <name type="scientific">Paludisphaera mucosa</name>
    <dbReference type="NCBI Taxonomy" id="3030827"/>
    <lineage>
        <taxon>Bacteria</taxon>
        <taxon>Pseudomonadati</taxon>
        <taxon>Planctomycetota</taxon>
        <taxon>Planctomycetia</taxon>
        <taxon>Isosphaerales</taxon>
        <taxon>Isosphaeraceae</taxon>
        <taxon>Paludisphaera</taxon>
    </lineage>
</organism>
<evidence type="ECO:0000313" key="3">
    <source>
        <dbReference type="Proteomes" id="UP001216907"/>
    </source>
</evidence>
<dbReference type="PANTHER" id="PTHR12697:SF5">
    <property type="entry name" value="DEOXYHYPUSINE HYDROXYLASE"/>
    <property type="match status" value="1"/>
</dbReference>
<dbReference type="RefSeq" id="WP_277862553.1">
    <property type="nucleotide sequence ID" value="NZ_JARRAG010000002.1"/>
</dbReference>
<evidence type="ECO:0000313" key="2">
    <source>
        <dbReference type="EMBL" id="MDG3006253.1"/>
    </source>
</evidence>
<protein>
    <submittedName>
        <fullName evidence="2">HEAT repeat domain-containing protein</fullName>
    </submittedName>
</protein>
<dbReference type="InterPro" id="IPR016024">
    <property type="entry name" value="ARM-type_fold"/>
</dbReference>
<dbReference type="PANTHER" id="PTHR12697">
    <property type="entry name" value="PBS LYASE HEAT-LIKE PROTEIN"/>
    <property type="match status" value="1"/>
</dbReference>
<dbReference type="PROSITE" id="PS51257">
    <property type="entry name" value="PROKAR_LIPOPROTEIN"/>
    <property type="match status" value="1"/>
</dbReference>
<dbReference type="Pfam" id="PF13646">
    <property type="entry name" value="HEAT_2"/>
    <property type="match status" value="1"/>
</dbReference>
<accession>A0ABT6FFT0</accession>
<dbReference type="InterPro" id="IPR011989">
    <property type="entry name" value="ARM-like"/>
</dbReference>
<keyword evidence="3" id="KW-1185">Reference proteome</keyword>
<dbReference type="EMBL" id="JARRAG010000002">
    <property type="protein sequence ID" value="MDG3006253.1"/>
    <property type="molecule type" value="Genomic_DNA"/>
</dbReference>
<dbReference type="SUPFAM" id="SSF48371">
    <property type="entry name" value="ARM repeat"/>
    <property type="match status" value="1"/>
</dbReference>
<feature type="region of interest" description="Disordered" evidence="1">
    <location>
        <begin position="226"/>
        <end position="253"/>
    </location>
</feature>
<evidence type="ECO:0000256" key="1">
    <source>
        <dbReference type="SAM" id="MobiDB-lite"/>
    </source>
</evidence>
<comment type="caution">
    <text evidence="2">The sequence shown here is derived from an EMBL/GenBank/DDBJ whole genome shotgun (WGS) entry which is preliminary data.</text>
</comment>
<sequence>MDDRAFRNGATRRAAARWVVVLAASAAGCSTYVGTTARSFLGHVRSNPDPNVRYVAYSKLASKDAYGTDAERAEAVTTLIEKYEKGNEPLAIRAIICRTLGELGDPRARDVLLKAVHHQEPVVKIEACRALGKVGRPEDATVLAQTMTLDNLEDARIAAIEGLADLKSRDPRIYKVLLDSMEHDDPAIRLASLNALRKITGKDLGTEIADWRRDLEPIMAATPSDMAAPATMTSAADEAAAKTTAAKTAAPRR</sequence>
<reference evidence="2 3" key="1">
    <citation type="submission" date="2023-03" db="EMBL/GenBank/DDBJ databases">
        <title>Paludisphaera mucosa sp. nov. a novel planctomycete from northern fen.</title>
        <authorList>
            <person name="Ivanova A."/>
        </authorList>
    </citation>
    <scope>NUCLEOTIDE SEQUENCE [LARGE SCALE GENOMIC DNA]</scope>
    <source>
        <strain evidence="2 3">Pla2</strain>
    </source>
</reference>
<dbReference type="Proteomes" id="UP001216907">
    <property type="component" value="Unassembled WGS sequence"/>
</dbReference>
<proteinExistence type="predicted"/>
<dbReference type="Gene3D" id="1.25.10.10">
    <property type="entry name" value="Leucine-rich Repeat Variant"/>
    <property type="match status" value="1"/>
</dbReference>
<name>A0ABT6FFT0_9BACT</name>
<gene>
    <name evidence="2" type="ORF">PZE19_20985</name>
</gene>